<gene>
    <name evidence="2" type="ORF">PGTUg99_028210</name>
</gene>
<feature type="region of interest" description="Disordered" evidence="1">
    <location>
        <begin position="14"/>
        <end position="40"/>
    </location>
</feature>
<protein>
    <submittedName>
        <fullName evidence="2">Uncharacterized protein</fullName>
    </submittedName>
</protein>
<accession>A0A5B0PJK8</accession>
<evidence type="ECO:0000313" key="2">
    <source>
        <dbReference type="EMBL" id="KAA1100804.1"/>
    </source>
</evidence>
<evidence type="ECO:0000313" key="3">
    <source>
        <dbReference type="Proteomes" id="UP000325313"/>
    </source>
</evidence>
<feature type="compositionally biased region" description="Basic and acidic residues" evidence="1">
    <location>
        <begin position="29"/>
        <end position="40"/>
    </location>
</feature>
<reference evidence="2 3" key="1">
    <citation type="submission" date="2019-05" db="EMBL/GenBank/DDBJ databases">
        <title>Emergence of the Ug99 lineage of the wheat stem rust pathogen through somatic hybridization.</title>
        <authorList>
            <person name="Li F."/>
            <person name="Upadhyaya N.M."/>
            <person name="Sperschneider J."/>
            <person name="Matny O."/>
            <person name="Nguyen-Phuc H."/>
            <person name="Mago R."/>
            <person name="Raley C."/>
            <person name="Miller M.E."/>
            <person name="Silverstein K.A.T."/>
            <person name="Henningsen E."/>
            <person name="Hirsch C.D."/>
            <person name="Visser B."/>
            <person name="Pretorius Z.A."/>
            <person name="Steffenson B.J."/>
            <person name="Schwessinger B."/>
            <person name="Dodds P.N."/>
            <person name="Figueroa M."/>
        </authorList>
    </citation>
    <scope>NUCLEOTIDE SEQUENCE [LARGE SCALE GENOMIC DNA]</scope>
    <source>
        <strain evidence="2 3">Ug99</strain>
    </source>
</reference>
<proteinExistence type="predicted"/>
<name>A0A5B0PJK8_PUCGR</name>
<evidence type="ECO:0000256" key="1">
    <source>
        <dbReference type="SAM" id="MobiDB-lite"/>
    </source>
</evidence>
<dbReference type="AlphaFoldDB" id="A0A5B0PJK8"/>
<dbReference type="EMBL" id="VDEP01000339">
    <property type="protein sequence ID" value="KAA1100804.1"/>
    <property type="molecule type" value="Genomic_DNA"/>
</dbReference>
<dbReference type="Proteomes" id="UP000325313">
    <property type="component" value="Unassembled WGS sequence"/>
</dbReference>
<organism evidence="2 3">
    <name type="scientific">Puccinia graminis f. sp. tritici</name>
    <dbReference type="NCBI Taxonomy" id="56615"/>
    <lineage>
        <taxon>Eukaryota</taxon>
        <taxon>Fungi</taxon>
        <taxon>Dikarya</taxon>
        <taxon>Basidiomycota</taxon>
        <taxon>Pucciniomycotina</taxon>
        <taxon>Pucciniomycetes</taxon>
        <taxon>Pucciniales</taxon>
        <taxon>Pucciniaceae</taxon>
        <taxon>Puccinia</taxon>
    </lineage>
</organism>
<sequence>MFIWRSSLELRNRNRAPVRDSSASPGLEDPARMGREFPGSSRERAGRFFAVDVRFGLTLES</sequence>
<comment type="caution">
    <text evidence="2">The sequence shown here is derived from an EMBL/GenBank/DDBJ whole genome shotgun (WGS) entry which is preliminary data.</text>
</comment>